<comment type="similarity">
    <text evidence="2">Belongs to the TRAFAC class myosin-kinesin ATPase superfamily. Myosin family.</text>
</comment>
<dbReference type="PROSITE" id="PS50002">
    <property type="entry name" value="SH3"/>
    <property type="match status" value="1"/>
</dbReference>
<gene>
    <name evidence="13" type="primary">LOC117367715</name>
</gene>
<dbReference type="InterPro" id="IPR059004">
    <property type="entry name" value="MYO15"/>
</dbReference>
<dbReference type="InterPro" id="IPR036028">
    <property type="entry name" value="SH3-like_dom_sf"/>
</dbReference>
<dbReference type="InterPro" id="IPR000857">
    <property type="entry name" value="MyTH4_dom"/>
</dbReference>
<accession>A0A6P8SDZ5</accession>
<dbReference type="InterPro" id="IPR011993">
    <property type="entry name" value="PH-like_dom_sf"/>
</dbReference>
<dbReference type="GO" id="GO:0005856">
    <property type="term" value="C:cytoskeleton"/>
    <property type="evidence" value="ECO:0007669"/>
    <property type="project" value="InterPro"/>
</dbReference>
<evidence type="ECO:0000256" key="8">
    <source>
        <dbReference type="SAM" id="MobiDB-lite"/>
    </source>
</evidence>
<feature type="region of interest" description="Disordered" evidence="8">
    <location>
        <begin position="223"/>
        <end position="275"/>
    </location>
</feature>
<dbReference type="Pfam" id="PF00784">
    <property type="entry name" value="MyTH4"/>
    <property type="match status" value="1"/>
</dbReference>
<feature type="domain" description="MyTH4" evidence="11">
    <location>
        <begin position="628"/>
        <end position="781"/>
    </location>
</feature>
<dbReference type="InterPro" id="IPR019748">
    <property type="entry name" value="FERM_central"/>
</dbReference>
<dbReference type="RefSeq" id="XP_033816447.1">
    <property type="nucleotide sequence ID" value="XM_033960556.1"/>
</dbReference>
<evidence type="ECO:0000259" key="10">
    <source>
        <dbReference type="PROSITE" id="PS50057"/>
    </source>
</evidence>
<feature type="compositionally biased region" description="Basic and acidic residues" evidence="8">
    <location>
        <begin position="167"/>
        <end position="176"/>
    </location>
</feature>
<dbReference type="SMART" id="SM00139">
    <property type="entry name" value="MyTH4"/>
    <property type="match status" value="1"/>
</dbReference>
<evidence type="ECO:0000313" key="13">
    <source>
        <dbReference type="RefSeq" id="XP_033816447.1"/>
    </source>
</evidence>
<organism evidence="12 13">
    <name type="scientific">Geotrypetes seraphini</name>
    <name type="common">Gaboon caecilian</name>
    <name type="synonym">Caecilia seraphini</name>
    <dbReference type="NCBI Taxonomy" id="260995"/>
    <lineage>
        <taxon>Eukaryota</taxon>
        <taxon>Metazoa</taxon>
        <taxon>Chordata</taxon>
        <taxon>Craniata</taxon>
        <taxon>Vertebrata</taxon>
        <taxon>Euteleostomi</taxon>
        <taxon>Amphibia</taxon>
        <taxon>Gymnophiona</taxon>
        <taxon>Geotrypetes</taxon>
    </lineage>
</organism>
<dbReference type="Pfam" id="PF07653">
    <property type="entry name" value="SH3_2"/>
    <property type="match status" value="1"/>
</dbReference>
<protein>
    <submittedName>
        <fullName evidence="13">Unconventional myosin-XV-like isoform X1</fullName>
    </submittedName>
</protein>
<evidence type="ECO:0000256" key="7">
    <source>
        <dbReference type="PROSITE-ProRule" id="PRU00192"/>
    </source>
</evidence>
<dbReference type="InterPro" id="IPR035963">
    <property type="entry name" value="FERM_2"/>
</dbReference>
<evidence type="ECO:0000256" key="5">
    <source>
        <dbReference type="ARBA" id="ARBA00022737"/>
    </source>
</evidence>
<dbReference type="Gene3D" id="2.30.30.40">
    <property type="entry name" value="SH3 Domains"/>
    <property type="match status" value="1"/>
</dbReference>
<dbReference type="PROSITE" id="PS51016">
    <property type="entry name" value="MYTH4"/>
    <property type="match status" value="1"/>
</dbReference>
<dbReference type="InterPro" id="IPR001452">
    <property type="entry name" value="SH3_domain"/>
</dbReference>
<dbReference type="Proteomes" id="UP000515159">
    <property type="component" value="Chromosome 10"/>
</dbReference>
<feature type="domain" description="SH3" evidence="9">
    <location>
        <begin position="480"/>
        <end position="541"/>
    </location>
</feature>
<dbReference type="SUPFAM" id="SSF47031">
    <property type="entry name" value="Second domain of FERM"/>
    <property type="match status" value="1"/>
</dbReference>
<evidence type="ECO:0000259" key="11">
    <source>
        <dbReference type="PROSITE" id="PS51016"/>
    </source>
</evidence>
<evidence type="ECO:0000256" key="4">
    <source>
        <dbReference type="ARBA" id="ARBA00022490"/>
    </source>
</evidence>
<dbReference type="PANTHER" id="PTHR22692">
    <property type="entry name" value="MYOSIN VII, XV"/>
    <property type="match status" value="1"/>
</dbReference>
<dbReference type="InterPro" id="IPR000299">
    <property type="entry name" value="FERM_domain"/>
</dbReference>
<evidence type="ECO:0000256" key="3">
    <source>
        <dbReference type="ARBA" id="ARBA00022443"/>
    </source>
</evidence>
<evidence type="ECO:0000256" key="1">
    <source>
        <dbReference type="ARBA" id="ARBA00004496"/>
    </source>
</evidence>
<feature type="compositionally biased region" description="Pro residues" evidence="8">
    <location>
        <begin position="226"/>
        <end position="253"/>
    </location>
</feature>
<keyword evidence="5" id="KW-0677">Repeat</keyword>
<feature type="region of interest" description="Disordered" evidence="8">
    <location>
        <begin position="58"/>
        <end position="210"/>
    </location>
</feature>
<dbReference type="Gene3D" id="1.25.40.530">
    <property type="entry name" value="MyTH4 domain"/>
    <property type="match status" value="1"/>
</dbReference>
<name>A0A6P8SDZ5_GEOSA</name>
<feature type="compositionally biased region" description="Low complexity" evidence="8">
    <location>
        <begin position="94"/>
        <end position="105"/>
    </location>
</feature>
<dbReference type="OrthoDB" id="8182952at2759"/>
<evidence type="ECO:0000256" key="6">
    <source>
        <dbReference type="ARBA" id="ARBA00023203"/>
    </source>
</evidence>
<sequence>MMSLRLKDPQLSQNLPWNHIRQCTHLFLQSMKTHSMTCSFPNRGTLSSKKESFFQKMGQQENGVKATRSKILLPQGKFEVDMEEEEEEPEENGSPEPVAKPEIVSVPPPKPPVQKPVIQAKPKPKQEKTKPEPSQEIRNIIKMYQTRPAIEPQPLQPARKPPNYLFKKYDPKDEALARLGILDPPSSMTNEGIPPTSSTKNNKVGTPTQSIREKQQPLLSIFATHPQPPGISPTSPAPPPPPPPSSIPPPPDSQAPVLQETDLKGKRREDSARVMHDDGNIKSSLCKLTASVYFSYANINWRIFLRKEVFYPKEKFTHPYCLNLLCDQIIQDTYSDSCFRISKEEKRKMKDLLVEFQVGTDARSFKDEGLKKRIVMIARDNWANYFSRFFPVTGENGSDVQLLGVSHRGIRLLKVVKASGFSPEHLKILSSYSYADVLSLAVKAPHVLEISLKNEQLILQSPKARQLKAIVDLFLHELKKDSNYVIALRSYITDDKSLLQLKKGDLIKLLPMNGLDPGWQFGSIGGRSGLFPANIVQAAAAPDYLSHQMNRNEGQKKKSMGAPPVLTNVKESPTPSEASEVTNTIASADVNQYTMVEFAMKYFREPLTMLGWKGMSAERKNPNILVQHTKVPIQESLIYYTDSELNDAAQHSFMSLMRFMGDQTSPKSSKEVDNVYSILQLCKEKESLRDEIYCQVIKQITENPKQESCSRGWLLLSLLCGFFLPSNTLLPYATKYLQEIGSGHGGNYQDIASACQENLRRTTLYRGRRHLPFTVEMDALMKGHDTRRILIKLPGNIDYGNKIKTFTVGAEVLKEFCEQLGVHEPEEIHEFAIFANKNNGEVVRPIRAEEYIHDFLLADNSVTLELRRITWQLPLHFENDIFTEIHYYQVCQAYLNGKMLLQNQPMRQVGTLAALQLCAKGLDSAPSKEDLLNAIPVTLRRTNLQTIGQHVNEDLRSMQNLTLREAKIHFIETVMQFPFFDYNLYPVKRISEPGVPSPCLLGVNREHIIVADGVSQKLYCSIPLMDVHTMRTLHPMDSATLQGVELNYGSPTDPKTMWFELEQAKEVYHTIALIMQEVDSGSHV</sequence>
<feature type="compositionally biased region" description="Polar residues" evidence="8">
    <location>
        <begin position="186"/>
        <end position="210"/>
    </location>
</feature>
<dbReference type="InterPro" id="IPR019749">
    <property type="entry name" value="Band_41_domain"/>
</dbReference>
<dbReference type="KEGG" id="gsh:117367715"/>
<dbReference type="SMART" id="SM00295">
    <property type="entry name" value="B41"/>
    <property type="match status" value="1"/>
</dbReference>
<dbReference type="InterPro" id="IPR038185">
    <property type="entry name" value="MyTH4_dom_sf"/>
</dbReference>
<reference evidence="13" key="1">
    <citation type="submission" date="2025-08" db="UniProtKB">
        <authorList>
            <consortium name="RefSeq"/>
        </authorList>
    </citation>
    <scope>IDENTIFICATION</scope>
</reference>
<evidence type="ECO:0000259" key="9">
    <source>
        <dbReference type="PROSITE" id="PS50002"/>
    </source>
</evidence>
<dbReference type="AlphaFoldDB" id="A0A6P8SDZ5"/>
<feature type="compositionally biased region" description="Acidic residues" evidence="8">
    <location>
        <begin position="81"/>
        <end position="93"/>
    </location>
</feature>
<dbReference type="PROSITE" id="PS50057">
    <property type="entry name" value="FERM_3"/>
    <property type="match status" value="1"/>
</dbReference>
<comment type="subcellular location">
    <subcellularLocation>
        <location evidence="1">Cytoplasm</location>
    </subcellularLocation>
</comment>
<dbReference type="InterPro" id="IPR051567">
    <property type="entry name" value="Unconventional_Myosin_ATPase"/>
</dbReference>
<dbReference type="InParanoid" id="A0A6P8SDZ5"/>
<dbReference type="Pfam" id="PF26570">
    <property type="entry name" value="MYO15"/>
    <property type="match status" value="1"/>
</dbReference>
<keyword evidence="6" id="KW-0009">Actin-binding</keyword>
<dbReference type="SUPFAM" id="SSF50044">
    <property type="entry name" value="SH3-domain"/>
    <property type="match status" value="1"/>
</dbReference>
<evidence type="ECO:0000313" key="12">
    <source>
        <dbReference type="Proteomes" id="UP000515159"/>
    </source>
</evidence>
<feature type="compositionally biased region" description="Basic and acidic residues" evidence="8">
    <location>
        <begin position="124"/>
        <end position="135"/>
    </location>
</feature>
<dbReference type="Gene3D" id="2.30.29.30">
    <property type="entry name" value="Pleckstrin-homology domain (PH domain)/Phosphotyrosine-binding domain (PTB)"/>
    <property type="match status" value="1"/>
</dbReference>
<dbReference type="GO" id="GO:0003779">
    <property type="term" value="F:actin binding"/>
    <property type="evidence" value="ECO:0007669"/>
    <property type="project" value="UniProtKB-KW"/>
</dbReference>
<evidence type="ECO:0000256" key="2">
    <source>
        <dbReference type="ARBA" id="ARBA00008314"/>
    </source>
</evidence>
<feature type="compositionally biased region" description="Basic and acidic residues" evidence="8">
    <location>
        <begin position="261"/>
        <end position="275"/>
    </location>
</feature>
<dbReference type="Pfam" id="PF00373">
    <property type="entry name" value="FERM_M"/>
    <property type="match status" value="1"/>
</dbReference>
<keyword evidence="3 7" id="KW-0728">SH3 domain</keyword>
<dbReference type="SMART" id="SM00326">
    <property type="entry name" value="SH3"/>
    <property type="match status" value="1"/>
</dbReference>
<dbReference type="GeneID" id="117367715"/>
<keyword evidence="12" id="KW-1185">Reference proteome</keyword>
<feature type="domain" description="FERM" evidence="10">
    <location>
        <begin position="787"/>
        <end position="1084"/>
    </location>
</feature>
<dbReference type="PANTHER" id="PTHR22692:SF16">
    <property type="entry name" value="MYOSIN XVB"/>
    <property type="match status" value="1"/>
</dbReference>
<dbReference type="GO" id="GO:0005737">
    <property type="term" value="C:cytoplasm"/>
    <property type="evidence" value="ECO:0007669"/>
    <property type="project" value="UniProtKB-SubCell"/>
</dbReference>
<proteinExistence type="inferred from homology"/>
<keyword evidence="4" id="KW-0963">Cytoplasm</keyword>